<keyword evidence="3" id="KW-1185">Reference proteome</keyword>
<dbReference type="EMBL" id="JACFYJ010000150">
    <property type="protein sequence ID" value="MEI6003029.1"/>
    <property type="molecule type" value="Genomic_DNA"/>
</dbReference>
<keyword evidence="1" id="KW-0812">Transmembrane</keyword>
<accession>A0ABU8J5S6</accession>
<keyword evidence="1" id="KW-0472">Membrane</keyword>
<comment type="caution">
    <text evidence="2">The sequence shown here is derived from an EMBL/GenBank/DDBJ whole genome shotgun (WGS) entry which is preliminary data.</text>
</comment>
<organism evidence="2 3">
    <name type="scientific">Paraburkholderia bengalensis</name>
    <dbReference type="NCBI Taxonomy" id="2747562"/>
    <lineage>
        <taxon>Bacteria</taxon>
        <taxon>Pseudomonadati</taxon>
        <taxon>Pseudomonadota</taxon>
        <taxon>Betaproteobacteria</taxon>
        <taxon>Burkholderiales</taxon>
        <taxon>Burkholderiaceae</taxon>
        <taxon>Paraburkholderia</taxon>
    </lineage>
</organism>
<feature type="transmembrane region" description="Helical" evidence="1">
    <location>
        <begin position="133"/>
        <end position="154"/>
    </location>
</feature>
<gene>
    <name evidence="2" type="ORF">H3V53_39895</name>
</gene>
<feature type="transmembrane region" description="Helical" evidence="1">
    <location>
        <begin position="58"/>
        <end position="76"/>
    </location>
</feature>
<feature type="transmembrane region" description="Helical" evidence="1">
    <location>
        <begin position="7"/>
        <end position="29"/>
    </location>
</feature>
<proteinExistence type="predicted"/>
<evidence type="ECO:0000313" key="2">
    <source>
        <dbReference type="EMBL" id="MEI6003029.1"/>
    </source>
</evidence>
<protein>
    <submittedName>
        <fullName evidence="2">Uncharacterized protein</fullName>
    </submittedName>
</protein>
<feature type="transmembrane region" description="Helical" evidence="1">
    <location>
        <begin position="107"/>
        <end position="127"/>
    </location>
</feature>
<reference evidence="2 3" key="1">
    <citation type="journal article" date="2022" name="Arch. Microbiol.">
        <title>Paraburkholderia bengalensis sp. nov. isolated from roots of Oryza sativa, IR64.</title>
        <authorList>
            <person name="Nag P."/>
            <person name="Mondal N."/>
            <person name="Sarkar J."/>
            <person name="Das S."/>
        </authorList>
    </citation>
    <scope>NUCLEOTIDE SEQUENCE [LARGE SCALE GENOMIC DNA]</scope>
    <source>
        <strain evidence="2 3">IR64_4_BI</strain>
    </source>
</reference>
<keyword evidence="1" id="KW-1133">Transmembrane helix</keyword>
<dbReference type="Proteomes" id="UP001386437">
    <property type="component" value="Unassembled WGS sequence"/>
</dbReference>
<name>A0ABU8J5S6_9BURK</name>
<evidence type="ECO:0000256" key="1">
    <source>
        <dbReference type="SAM" id="Phobius"/>
    </source>
</evidence>
<evidence type="ECO:0000313" key="3">
    <source>
        <dbReference type="Proteomes" id="UP001386437"/>
    </source>
</evidence>
<dbReference type="RefSeq" id="WP_336602592.1">
    <property type="nucleotide sequence ID" value="NZ_JACFYJ010000150.1"/>
</dbReference>
<sequence length="173" mass="19185">MKQKHDILGWVAIVMAALVILAALPAAIIDTFEHGRVYLFSREFIDELPLRFSGPGRLRFILQPLVAIVLGCRSGLNDARAGQRPYLYRIATDSANRKELIHSGLSAVRNLLAMGIVLDAIAQLLIYRIVHPGAALVFGPVLICMPYAVSRALANRAAGLRRHRFHTHDSRRT</sequence>